<dbReference type="GO" id="GO:0016874">
    <property type="term" value="F:ligase activity"/>
    <property type="evidence" value="ECO:0007669"/>
    <property type="project" value="UniProtKB-KW"/>
</dbReference>
<dbReference type="Gene3D" id="3.40.50.150">
    <property type="entry name" value="Vaccinia Virus protein VP39"/>
    <property type="match status" value="1"/>
</dbReference>
<sequence length="1682" mass="184109">MQLSAEVYRRALEACKIQPRKPSSPVRWFSTVYPGVDLSVTRDDQASEYWVANMLKSVSFSQAVTVALQSLEIKYDCVIEVGPHPVLRGPVNQVLEEMSRPIDLPYLCLAKRAKSGIQSFAAAIGELWTVFGPGGLDVHAFVNAFNTNASGAAVKGLPRYPFDHSQTYWAESRLSRARLHARNPPNALLGGVLPTSGQGERRWRNYLRPEEIPWMHGYRLNGEPVLPPATYVAMMVEAAIAVAGASPVQVIELHDLEIYQVVPVPFYQAGLETLFAVEVESDGPCATGKFACQAAVHGELCRVASGRFRTTYGAPDARALPARFPPAALNAMDVGEFYSHLSALGHDNAGDFKRLSTLSCNRKAASATMAHPDSKEQPDLHIHPATIDHAFQTLLAASISRMVDKVTKPIYRITKISYLAINPTMRPADSETLTIDAALLTKAPGQITGAIDIFRSNDECVVSCEGLHLNRSANHPTLPSLFSRMEWIPLQPSAAAGGKVLCRPGAVSTLMGREQLALLHLRDLCEKHAQKYRRGFSGAKAAFLNWADHVLVHVSGGMNPVCRPEWLERKLENICAPALGPLAMIGEEWESLFNYECETRDPPVELLDQYYAANLEDFAPWYDRFVSLVGQLAVLYPEMHILEVTSSRTDRVTKRVLREIGTAFKTYTRAVINGSMMAPSTTPPAQPFIQEQDLEDQSFEPDSIDLIIVHQALYNTKSLTNTLTMLRRRLKIGGYLLVLEDTNPHLIHRNLVLPLSAWQDNDAEHPSHGPVRTREAWKDLLINHGFSGIDSITSIHDEAISGLSIMVCQAVDPTVHLMRNLSVPSNEHPDLVIAAARGTWMYRTWLAVHETFRRMVLVEETSEIVFTTGSPAPVVVVVADSFKPRACSSPGEETRTLRRLFAGASKLLWVTSRSDARKPVSLSKAVTAGLLRGFSMEHPDTMFQYLELPSSSASKENVRTVATLLMNLVRTNARDSSSTTTGPPLESQLRLSEKGVLHVPRHTYSERMNQRRLAAHLQVEDVVLLNRDKQYSVLQLEHVETVEKRTARLHAYRSTRPLPGISATIVEVKVHFSTAHSFKIEGVGVCYLSMGVASSHNNPEYPLEGKGGSCRVLALSERNATRVRTATSWCWVVPPAVSAAKEPGFLANTVGMLVAKGILSQTEPGSVILVLEPDVTILHILKSVATLHKIEILAITHKVTTEAKKPGVIYIPERTPTHRLQQMLPVSKVGAVVFHHANNDHGQNRIRSLFPSTRHFDIGLLCQATATAHSQTHVPVSSILTALESVSGWLYSKDAPFPVCSVAKSLSGEVDLGLATVIDWLADEGTPVRAQIHPATDGMSLSPQSTYVLWGLPKALGRVVAEWLVSRGAQHLVLVAPFSENAHWISDIASGGAEVVTVPPNEDPVHTVLAIRGHPSLPWVQGIVFSGELDTGITPDMALANTIERAKTLSQFYDSPNLDLFLGVGRCPVKQDPQQYAVTEYLSTVAHQRAMSGLHASVLCLGPGLNIDALDGDDISEILAEAVMAGDPFGSRFRVVTAGLCPDTCSPEYTVWEASHSFNPAMSNMLALSRKARQGNLVVEADAEETPLSIQLERAKQTASAVTAVRGILSQHFTRYLRALLQSATEITDDTLFNELGVDSIVAAQLGGWFSTEVGVKVSVVLILAGSSVGEVLQEVAEKFIY</sequence>
<dbReference type="EMBL" id="JACBAG010001836">
    <property type="protein sequence ID" value="KAF7180592.1"/>
    <property type="molecule type" value="Genomic_DNA"/>
</dbReference>
<dbReference type="GO" id="GO:0008757">
    <property type="term" value="F:S-adenosylmethionine-dependent methyltransferase activity"/>
    <property type="evidence" value="ECO:0007669"/>
    <property type="project" value="InterPro"/>
</dbReference>
<gene>
    <name evidence="8" type="ORF">CNMCM7691_009883</name>
</gene>
<evidence type="ECO:0000256" key="4">
    <source>
        <dbReference type="ARBA" id="ARBA00023268"/>
    </source>
</evidence>
<dbReference type="Gene3D" id="3.10.129.110">
    <property type="entry name" value="Polyketide synthase dehydratase"/>
    <property type="match status" value="1"/>
</dbReference>
<feature type="region of interest" description="C-terminal hotdog fold" evidence="5">
    <location>
        <begin position="329"/>
        <end position="478"/>
    </location>
</feature>
<dbReference type="PANTHER" id="PTHR43775">
    <property type="entry name" value="FATTY ACID SYNTHASE"/>
    <property type="match status" value="1"/>
</dbReference>
<feature type="domain" description="Carrier" evidence="6">
    <location>
        <begin position="1603"/>
        <end position="1680"/>
    </location>
</feature>
<dbReference type="Pfam" id="PF00550">
    <property type="entry name" value="PP-binding"/>
    <property type="match status" value="1"/>
</dbReference>
<evidence type="ECO:0000256" key="2">
    <source>
        <dbReference type="ARBA" id="ARBA00022553"/>
    </source>
</evidence>
<reference evidence="8" key="1">
    <citation type="submission" date="2020-06" db="EMBL/GenBank/DDBJ databases">
        <title>Draft genome sequences of strains closely related to Aspergillus parafelis and Aspergillus hiratsukae.</title>
        <authorList>
            <person name="Dos Santos R.A.C."/>
            <person name="Rivero-Menendez O."/>
            <person name="Steenwyk J.L."/>
            <person name="Mead M.E."/>
            <person name="Goldman G.H."/>
            <person name="Alastruey-Izquierdo A."/>
            <person name="Rokas A."/>
        </authorList>
    </citation>
    <scope>NUCLEOTIDE SEQUENCE</scope>
    <source>
        <strain evidence="8">CNM-CM7691</strain>
    </source>
</reference>
<dbReference type="SMART" id="SM00826">
    <property type="entry name" value="PKS_DH"/>
    <property type="match status" value="1"/>
</dbReference>
<comment type="caution">
    <text evidence="8">The sequence shown here is derived from an EMBL/GenBank/DDBJ whole genome shotgun (WGS) entry which is preliminary data.</text>
</comment>
<evidence type="ECO:0000313" key="9">
    <source>
        <dbReference type="Proteomes" id="UP000641853"/>
    </source>
</evidence>
<dbReference type="InterPro" id="IPR036736">
    <property type="entry name" value="ACP-like_sf"/>
</dbReference>
<evidence type="ECO:0000256" key="5">
    <source>
        <dbReference type="PROSITE-ProRule" id="PRU01363"/>
    </source>
</evidence>
<dbReference type="InterPro" id="IPR049900">
    <property type="entry name" value="PKS_mFAS_DH"/>
</dbReference>
<dbReference type="InterPro" id="IPR009081">
    <property type="entry name" value="PP-bd_ACP"/>
</dbReference>
<keyword evidence="9" id="KW-1185">Reference proteome</keyword>
<dbReference type="GO" id="GO:0006633">
    <property type="term" value="P:fatty acid biosynthetic process"/>
    <property type="evidence" value="ECO:0007669"/>
    <property type="project" value="TreeGrafter"/>
</dbReference>
<dbReference type="Pfam" id="PF21089">
    <property type="entry name" value="PKS_DH_N"/>
    <property type="match status" value="1"/>
</dbReference>
<feature type="region of interest" description="N-terminal hotdog fold" evidence="5">
    <location>
        <begin position="186"/>
        <end position="315"/>
    </location>
</feature>
<dbReference type="GO" id="GO:0004312">
    <property type="term" value="F:fatty acid synthase activity"/>
    <property type="evidence" value="ECO:0007669"/>
    <property type="project" value="TreeGrafter"/>
</dbReference>
<dbReference type="InterPro" id="IPR049551">
    <property type="entry name" value="PKS_DH_C"/>
</dbReference>
<dbReference type="InterPro" id="IPR020806">
    <property type="entry name" value="PKS_PP-bd"/>
</dbReference>
<dbReference type="InterPro" id="IPR013968">
    <property type="entry name" value="PKS_KR"/>
</dbReference>
<dbReference type="Pfam" id="PF08659">
    <property type="entry name" value="KR"/>
    <property type="match status" value="1"/>
</dbReference>
<name>A0A8H6QYZ6_9EURO</name>
<dbReference type="Gene3D" id="3.40.50.720">
    <property type="entry name" value="NAD(P)-binding Rossmann-like Domain"/>
    <property type="match status" value="1"/>
</dbReference>
<dbReference type="Gene3D" id="3.40.366.10">
    <property type="entry name" value="Malonyl-Coenzyme A Acyl Carrier Protein, domain 2"/>
    <property type="match status" value="1"/>
</dbReference>
<dbReference type="InterPro" id="IPR049552">
    <property type="entry name" value="PKS_DH_N"/>
</dbReference>
<organism evidence="8 9">
    <name type="scientific">Aspergillus felis</name>
    <dbReference type="NCBI Taxonomy" id="1287682"/>
    <lineage>
        <taxon>Eukaryota</taxon>
        <taxon>Fungi</taxon>
        <taxon>Dikarya</taxon>
        <taxon>Ascomycota</taxon>
        <taxon>Pezizomycotina</taxon>
        <taxon>Eurotiomycetes</taxon>
        <taxon>Eurotiomycetidae</taxon>
        <taxon>Eurotiales</taxon>
        <taxon>Aspergillaceae</taxon>
        <taxon>Aspergillus</taxon>
        <taxon>Aspergillus subgen. Fumigati</taxon>
    </lineage>
</organism>
<dbReference type="InterPro" id="IPR050091">
    <property type="entry name" value="PKS_NRPS_Biosynth_Enz"/>
</dbReference>
<dbReference type="SUPFAM" id="SSF47336">
    <property type="entry name" value="ACP-like"/>
    <property type="match status" value="1"/>
</dbReference>
<keyword evidence="3" id="KW-0808">Transferase</keyword>
<proteinExistence type="predicted"/>
<evidence type="ECO:0008006" key="10">
    <source>
        <dbReference type="Google" id="ProtNLM"/>
    </source>
</evidence>
<keyword evidence="2" id="KW-0597">Phosphoprotein</keyword>
<dbReference type="PROSITE" id="PS52019">
    <property type="entry name" value="PKS_MFAS_DH"/>
    <property type="match status" value="1"/>
</dbReference>
<dbReference type="InterPro" id="IPR013216">
    <property type="entry name" value="Methyltransf_11"/>
</dbReference>
<dbReference type="Gene3D" id="3.30.70.3290">
    <property type="match status" value="1"/>
</dbReference>
<keyword evidence="4" id="KW-0511">Multifunctional enzyme</keyword>
<evidence type="ECO:0000256" key="1">
    <source>
        <dbReference type="ARBA" id="ARBA00022450"/>
    </source>
</evidence>
<dbReference type="Pfam" id="PF14765">
    <property type="entry name" value="PS-DH"/>
    <property type="match status" value="1"/>
</dbReference>
<dbReference type="PANTHER" id="PTHR43775:SF20">
    <property type="entry name" value="HYBRID PKS-NRPS SYNTHETASE APDA"/>
    <property type="match status" value="1"/>
</dbReference>
<dbReference type="SUPFAM" id="SSF53335">
    <property type="entry name" value="S-adenosyl-L-methionine-dependent methyltransferases"/>
    <property type="match status" value="1"/>
</dbReference>
<dbReference type="GO" id="GO:0044550">
    <property type="term" value="P:secondary metabolite biosynthetic process"/>
    <property type="evidence" value="ECO:0007669"/>
    <property type="project" value="UniProtKB-ARBA"/>
</dbReference>
<evidence type="ECO:0000313" key="8">
    <source>
        <dbReference type="EMBL" id="KAF7180592.1"/>
    </source>
</evidence>
<dbReference type="SUPFAM" id="SSF52151">
    <property type="entry name" value="FabD/lysophospholipase-like"/>
    <property type="match status" value="1"/>
</dbReference>
<feature type="domain" description="PKS/mFAS DH" evidence="7">
    <location>
        <begin position="186"/>
        <end position="478"/>
    </location>
</feature>
<evidence type="ECO:0000259" key="7">
    <source>
        <dbReference type="PROSITE" id="PS52019"/>
    </source>
</evidence>
<dbReference type="InterPro" id="IPR029063">
    <property type="entry name" value="SAM-dependent_MTases_sf"/>
</dbReference>
<accession>A0A8H6QYZ6</accession>
<evidence type="ECO:0000259" key="6">
    <source>
        <dbReference type="PROSITE" id="PS50075"/>
    </source>
</evidence>
<dbReference type="InterPro" id="IPR042104">
    <property type="entry name" value="PKS_dehydratase_sf"/>
</dbReference>
<evidence type="ECO:0000256" key="3">
    <source>
        <dbReference type="ARBA" id="ARBA00022679"/>
    </source>
</evidence>
<keyword evidence="1" id="KW-0596">Phosphopantetheine</keyword>
<dbReference type="Proteomes" id="UP000641853">
    <property type="component" value="Unassembled WGS sequence"/>
</dbReference>
<dbReference type="SMART" id="SM00823">
    <property type="entry name" value="PKS_PP"/>
    <property type="match status" value="1"/>
</dbReference>
<dbReference type="Pfam" id="PF08241">
    <property type="entry name" value="Methyltransf_11"/>
    <property type="match status" value="1"/>
</dbReference>
<dbReference type="InterPro" id="IPR001227">
    <property type="entry name" value="Ac_transferase_dom_sf"/>
</dbReference>
<dbReference type="PROSITE" id="PS00012">
    <property type="entry name" value="PHOSPHOPANTETHEINE"/>
    <property type="match status" value="1"/>
</dbReference>
<dbReference type="GO" id="GO:0031177">
    <property type="term" value="F:phosphopantetheine binding"/>
    <property type="evidence" value="ECO:0007669"/>
    <property type="project" value="InterPro"/>
</dbReference>
<dbReference type="InterPro" id="IPR016035">
    <property type="entry name" value="Acyl_Trfase/lysoPLipase"/>
</dbReference>
<protein>
    <recommendedName>
        <fullName evidence="10">Carrier domain-containing protein</fullName>
    </recommendedName>
</protein>
<dbReference type="InterPro" id="IPR006162">
    <property type="entry name" value="Ppantetheine_attach_site"/>
</dbReference>
<dbReference type="InterPro" id="IPR020807">
    <property type="entry name" value="PKS_DH"/>
</dbReference>
<dbReference type="PROSITE" id="PS50075">
    <property type="entry name" value="CARRIER"/>
    <property type="match status" value="1"/>
</dbReference>
<comment type="caution">
    <text evidence="5">Lacks conserved residue(s) required for the propagation of feature annotation.</text>
</comment>